<organism evidence="1 2">
    <name type="scientific">Lupinus albus</name>
    <name type="common">White lupine</name>
    <name type="synonym">Lupinus termis</name>
    <dbReference type="NCBI Taxonomy" id="3870"/>
    <lineage>
        <taxon>Eukaryota</taxon>
        <taxon>Viridiplantae</taxon>
        <taxon>Streptophyta</taxon>
        <taxon>Embryophyta</taxon>
        <taxon>Tracheophyta</taxon>
        <taxon>Spermatophyta</taxon>
        <taxon>Magnoliopsida</taxon>
        <taxon>eudicotyledons</taxon>
        <taxon>Gunneridae</taxon>
        <taxon>Pentapetalae</taxon>
        <taxon>rosids</taxon>
        <taxon>fabids</taxon>
        <taxon>Fabales</taxon>
        <taxon>Fabaceae</taxon>
        <taxon>Papilionoideae</taxon>
        <taxon>50 kb inversion clade</taxon>
        <taxon>genistoids sensu lato</taxon>
        <taxon>core genistoids</taxon>
        <taxon>Genisteae</taxon>
        <taxon>Lupinus</taxon>
    </lineage>
</organism>
<gene>
    <name evidence="1" type="ORF">Lalb_Chr02g0146081</name>
</gene>
<dbReference type="OrthoDB" id="1055148at2759"/>
<evidence type="ECO:0000313" key="1">
    <source>
        <dbReference type="EMBL" id="KAE9618760.1"/>
    </source>
</evidence>
<sequence>MYRMMFDANFKSKERTLCSLRLQDLTLREAVFRVYLIPLLPPFLRGYLDNNKF</sequence>
<dbReference type="Proteomes" id="UP000447434">
    <property type="component" value="Chromosome 2"/>
</dbReference>
<reference evidence="2" key="1">
    <citation type="journal article" date="2020" name="Nat. Commun.">
        <title>Genome sequence of the cluster root forming white lupin.</title>
        <authorList>
            <person name="Hufnagel B."/>
            <person name="Marques A."/>
            <person name="Soriano A."/>
            <person name="Marques L."/>
            <person name="Divol F."/>
            <person name="Doumas P."/>
            <person name="Sallet E."/>
            <person name="Mancinotti D."/>
            <person name="Carrere S."/>
            <person name="Marande W."/>
            <person name="Arribat S."/>
            <person name="Keller J."/>
            <person name="Huneau C."/>
            <person name="Blein T."/>
            <person name="Aime D."/>
            <person name="Laguerre M."/>
            <person name="Taylor J."/>
            <person name="Schubert V."/>
            <person name="Nelson M."/>
            <person name="Geu-Flores F."/>
            <person name="Crespi M."/>
            <person name="Gallardo-Guerrero K."/>
            <person name="Delaux P.-M."/>
            <person name="Salse J."/>
            <person name="Berges H."/>
            <person name="Guyot R."/>
            <person name="Gouzy J."/>
            <person name="Peret B."/>
        </authorList>
    </citation>
    <scope>NUCLEOTIDE SEQUENCE [LARGE SCALE GENOMIC DNA]</scope>
    <source>
        <strain evidence="2">cv. Amiga</strain>
    </source>
</reference>
<dbReference type="EMBL" id="WOCE01000002">
    <property type="protein sequence ID" value="KAE9618760.1"/>
    <property type="molecule type" value="Genomic_DNA"/>
</dbReference>
<proteinExistence type="predicted"/>
<name>A0A6A4QY80_LUPAL</name>
<protein>
    <submittedName>
        <fullName evidence="1">Uncharacterized protein</fullName>
    </submittedName>
</protein>
<dbReference type="AlphaFoldDB" id="A0A6A4QY80"/>
<accession>A0A6A4QY80</accession>
<comment type="caution">
    <text evidence="1">The sequence shown here is derived from an EMBL/GenBank/DDBJ whole genome shotgun (WGS) entry which is preliminary data.</text>
</comment>
<evidence type="ECO:0000313" key="2">
    <source>
        <dbReference type="Proteomes" id="UP000447434"/>
    </source>
</evidence>
<keyword evidence="2" id="KW-1185">Reference proteome</keyword>